<name>A0A1H0S2X1_9BACT</name>
<accession>A0A1H0S2X1</accession>
<dbReference type="NCBIfam" id="TIGR02775">
    <property type="entry name" value="TrbG_Ti"/>
    <property type="match status" value="1"/>
</dbReference>
<reference evidence="4 5" key="1">
    <citation type="submission" date="2016-10" db="EMBL/GenBank/DDBJ databases">
        <authorList>
            <person name="de Groot N.N."/>
        </authorList>
    </citation>
    <scope>NUCLEOTIDE SEQUENCE [LARGE SCALE GENOMIC DNA]</scope>
    <source>
        <strain evidence="4 5">DSM 12130</strain>
    </source>
</reference>
<evidence type="ECO:0000313" key="5">
    <source>
        <dbReference type="Proteomes" id="UP000199073"/>
    </source>
</evidence>
<protein>
    <submittedName>
        <fullName evidence="4">Type IV secretion system protein VirB9</fullName>
    </submittedName>
</protein>
<keyword evidence="2 3" id="KW-0732">Signal</keyword>
<organism evidence="4 5">
    <name type="scientific">Desulforhopalus singaporensis</name>
    <dbReference type="NCBI Taxonomy" id="91360"/>
    <lineage>
        <taxon>Bacteria</taxon>
        <taxon>Pseudomonadati</taxon>
        <taxon>Thermodesulfobacteriota</taxon>
        <taxon>Desulfobulbia</taxon>
        <taxon>Desulfobulbales</taxon>
        <taxon>Desulfocapsaceae</taxon>
        <taxon>Desulforhopalus</taxon>
    </lineage>
</organism>
<keyword evidence="5" id="KW-1185">Reference proteome</keyword>
<dbReference type="InterPro" id="IPR014142">
    <property type="entry name" value="TrbG_Ti"/>
</dbReference>
<gene>
    <name evidence="4" type="ORF">SAMN05660330_02503</name>
</gene>
<proteinExistence type="inferred from homology"/>
<evidence type="ECO:0000256" key="3">
    <source>
        <dbReference type="SAM" id="SignalP"/>
    </source>
</evidence>
<dbReference type="AlphaFoldDB" id="A0A1H0S2X1"/>
<dbReference type="Proteomes" id="UP000199073">
    <property type="component" value="Unassembled WGS sequence"/>
</dbReference>
<evidence type="ECO:0000256" key="1">
    <source>
        <dbReference type="ARBA" id="ARBA00006135"/>
    </source>
</evidence>
<dbReference type="CDD" id="cd06911">
    <property type="entry name" value="VirB9_CagX_TrbG"/>
    <property type="match status" value="1"/>
</dbReference>
<comment type="similarity">
    <text evidence="1">Belongs to the TrbG/VirB9 family.</text>
</comment>
<dbReference type="Gene3D" id="2.60.40.2500">
    <property type="match status" value="1"/>
</dbReference>
<feature type="chain" id="PRO_5011661584" evidence="3">
    <location>
        <begin position="21"/>
        <end position="309"/>
    </location>
</feature>
<evidence type="ECO:0000256" key="2">
    <source>
        <dbReference type="ARBA" id="ARBA00022729"/>
    </source>
</evidence>
<dbReference type="InterPro" id="IPR038161">
    <property type="entry name" value="VirB9/CagX/TrbG_C_sf"/>
</dbReference>
<sequence length="309" mass="34509">MKTTITTIIILLLGWHTAMAEPLQQTTTITIDDPTQITTFEMGSIPSDLLLDSLYVSPIPANLTKKEKQALELAREWKGKTLKPVLTDKGRVSFIYGHAVPTIIVSPFKVADLELQPGEKISSIILGDTARWQVDVVDAGSGNNKTSHIAFKVLDSGLSTTALITTDRRSYHLNLKSDPKKHMGYTGFIYPKDTAVVLERVQQKIHESAKQRVSKEGFDLSKLDFNYDIKGNASWKPVQIFNDGEKTYIRMPKMQEMPVLLVKTAAGQGLVNYRVKDKTFIVDQLFEEGYLIVGVGNSQKKVTIKRKEA</sequence>
<dbReference type="InterPro" id="IPR010258">
    <property type="entry name" value="Conjugal_tfr_TrbG/VirB9/CagX"/>
</dbReference>
<dbReference type="RefSeq" id="WP_176761208.1">
    <property type="nucleotide sequence ID" value="NZ_FNJI01000017.1"/>
</dbReference>
<dbReference type="EMBL" id="FNJI01000017">
    <property type="protein sequence ID" value="SDP35939.1"/>
    <property type="molecule type" value="Genomic_DNA"/>
</dbReference>
<dbReference type="STRING" id="91360.SAMN05660330_02503"/>
<dbReference type="Pfam" id="PF03524">
    <property type="entry name" value="CagX"/>
    <property type="match status" value="1"/>
</dbReference>
<feature type="signal peptide" evidence="3">
    <location>
        <begin position="1"/>
        <end position="20"/>
    </location>
</feature>
<evidence type="ECO:0000313" key="4">
    <source>
        <dbReference type="EMBL" id="SDP35939.1"/>
    </source>
</evidence>
<dbReference type="InterPro" id="IPR033645">
    <property type="entry name" value="VirB9/CagX/TrbG_C"/>
</dbReference>